<evidence type="ECO:0000256" key="1">
    <source>
        <dbReference type="ARBA" id="ARBA00022679"/>
    </source>
</evidence>
<evidence type="ECO:0000256" key="2">
    <source>
        <dbReference type="ARBA" id="ARBA00023180"/>
    </source>
</evidence>
<gene>
    <name evidence="4" type="ORF">H5P30_04740</name>
</gene>
<feature type="domain" description="Sulfotransferase" evidence="3">
    <location>
        <begin position="22"/>
        <end position="224"/>
    </location>
</feature>
<dbReference type="EMBL" id="JACHVA010000046">
    <property type="protein sequence ID" value="MBC2601084.1"/>
    <property type="molecule type" value="Genomic_DNA"/>
</dbReference>
<evidence type="ECO:0000313" key="5">
    <source>
        <dbReference type="Proteomes" id="UP000525652"/>
    </source>
</evidence>
<dbReference type="InterPro" id="IPR037359">
    <property type="entry name" value="NST/OST"/>
</dbReference>
<keyword evidence="1 4" id="KW-0808">Transferase</keyword>
<dbReference type="InterPro" id="IPR000863">
    <property type="entry name" value="Sulfotransferase_dom"/>
</dbReference>
<organism evidence="4 5">
    <name type="scientific">Puniceicoccus vermicola</name>
    <dbReference type="NCBI Taxonomy" id="388746"/>
    <lineage>
        <taxon>Bacteria</taxon>
        <taxon>Pseudomonadati</taxon>
        <taxon>Verrucomicrobiota</taxon>
        <taxon>Opitutia</taxon>
        <taxon>Puniceicoccales</taxon>
        <taxon>Puniceicoccaceae</taxon>
        <taxon>Puniceicoccus</taxon>
    </lineage>
</organism>
<dbReference type="GO" id="GO:0008146">
    <property type="term" value="F:sulfotransferase activity"/>
    <property type="evidence" value="ECO:0007669"/>
    <property type="project" value="InterPro"/>
</dbReference>
<accession>A0A7X1E3K8</accession>
<evidence type="ECO:0000259" key="3">
    <source>
        <dbReference type="Pfam" id="PF00685"/>
    </source>
</evidence>
<dbReference type="PANTHER" id="PTHR10605">
    <property type="entry name" value="HEPARAN SULFATE SULFOTRANSFERASE"/>
    <property type="match status" value="1"/>
</dbReference>
<dbReference type="Proteomes" id="UP000525652">
    <property type="component" value="Unassembled WGS sequence"/>
</dbReference>
<keyword evidence="5" id="KW-1185">Reference proteome</keyword>
<dbReference type="PANTHER" id="PTHR10605:SF56">
    <property type="entry name" value="BIFUNCTIONAL HEPARAN SULFATE N-DEACETYLASE_N-SULFOTRANSFERASE"/>
    <property type="match status" value="1"/>
</dbReference>
<name>A0A7X1E3K8_9BACT</name>
<protein>
    <submittedName>
        <fullName evidence="4">Sulfotransferase domain-containing protein</fullName>
    </submittedName>
</protein>
<keyword evidence="2" id="KW-0325">Glycoprotein</keyword>
<proteinExistence type="predicted"/>
<dbReference type="Gene3D" id="3.40.50.300">
    <property type="entry name" value="P-loop containing nucleotide triphosphate hydrolases"/>
    <property type="match status" value="1"/>
</dbReference>
<dbReference type="InterPro" id="IPR027417">
    <property type="entry name" value="P-loop_NTPase"/>
</dbReference>
<reference evidence="4 5" key="1">
    <citation type="submission" date="2020-07" db="EMBL/GenBank/DDBJ databases">
        <authorList>
            <person name="Feng X."/>
        </authorList>
    </citation>
    <scope>NUCLEOTIDE SEQUENCE [LARGE SCALE GENOMIC DNA]</scope>
    <source>
        <strain evidence="4 5">JCM14086</strain>
    </source>
</reference>
<dbReference type="AlphaFoldDB" id="A0A7X1E3K8"/>
<evidence type="ECO:0000313" key="4">
    <source>
        <dbReference type="EMBL" id="MBC2601084.1"/>
    </source>
</evidence>
<dbReference type="SUPFAM" id="SSF52540">
    <property type="entry name" value="P-loop containing nucleoside triphosphate hydrolases"/>
    <property type="match status" value="1"/>
</dbReference>
<comment type="caution">
    <text evidence="4">The sequence shown here is derived from an EMBL/GenBank/DDBJ whole genome shotgun (WGS) entry which is preliminary data.</text>
</comment>
<dbReference type="Pfam" id="PF00685">
    <property type="entry name" value="Sulfotransfer_1"/>
    <property type="match status" value="1"/>
</dbReference>
<sequence>MKTVKNKRWKQVTAPFRMLPTFFIPGEAKCGTTSLFRYLSMHPEVFPSDVKEPNNFWQYGSSPLWCRQHYPFRTTSFLRKLSGKRTVTGEASPEYLSKVSVPASIAELCPEPFLIFLFRDPVERAFSDHHMLVKAGVETVPFEERVEQSLAWIRDPGMAEVLERLNELEHHPARYLLRGAYLKNLGPWLRRFSRERMLFIESESFFADPGVEVNRTLKFLGLSPLENQEWPVFKKGRDKQPIDPEIRKRLDEYFAPLNRELYNFLGEDWSWPAS</sequence>